<reference evidence="1" key="2">
    <citation type="journal article" date="2015" name="Fish Shellfish Immunol.">
        <title>Early steps in the European eel (Anguilla anguilla)-Vibrio vulnificus interaction in the gills: Role of the RtxA13 toxin.</title>
        <authorList>
            <person name="Callol A."/>
            <person name="Pajuelo D."/>
            <person name="Ebbesson L."/>
            <person name="Teles M."/>
            <person name="MacKenzie S."/>
            <person name="Amaro C."/>
        </authorList>
    </citation>
    <scope>NUCLEOTIDE SEQUENCE</scope>
</reference>
<accession>A0A0E9UQP1</accession>
<protein>
    <submittedName>
        <fullName evidence="1">Uncharacterized protein</fullName>
    </submittedName>
</protein>
<sequence>MQNSHRHLSKTFYGAFTCKTQSLRSFF</sequence>
<dbReference type="EMBL" id="GBXM01033838">
    <property type="protein sequence ID" value="JAH74739.1"/>
    <property type="molecule type" value="Transcribed_RNA"/>
</dbReference>
<proteinExistence type="predicted"/>
<name>A0A0E9UQP1_ANGAN</name>
<organism evidence="1">
    <name type="scientific">Anguilla anguilla</name>
    <name type="common">European freshwater eel</name>
    <name type="synonym">Muraena anguilla</name>
    <dbReference type="NCBI Taxonomy" id="7936"/>
    <lineage>
        <taxon>Eukaryota</taxon>
        <taxon>Metazoa</taxon>
        <taxon>Chordata</taxon>
        <taxon>Craniata</taxon>
        <taxon>Vertebrata</taxon>
        <taxon>Euteleostomi</taxon>
        <taxon>Actinopterygii</taxon>
        <taxon>Neopterygii</taxon>
        <taxon>Teleostei</taxon>
        <taxon>Anguilliformes</taxon>
        <taxon>Anguillidae</taxon>
        <taxon>Anguilla</taxon>
    </lineage>
</organism>
<reference evidence="1" key="1">
    <citation type="submission" date="2014-11" db="EMBL/GenBank/DDBJ databases">
        <authorList>
            <person name="Amaro Gonzalez C."/>
        </authorList>
    </citation>
    <scope>NUCLEOTIDE SEQUENCE</scope>
</reference>
<dbReference type="AlphaFoldDB" id="A0A0E9UQP1"/>
<evidence type="ECO:0000313" key="1">
    <source>
        <dbReference type="EMBL" id="JAH67525.1"/>
    </source>
</evidence>
<dbReference type="EMBL" id="GBXM01041052">
    <property type="protein sequence ID" value="JAH67525.1"/>
    <property type="molecule type" value="Transcribed_RNA"/>
</dbReference>